<reference evidence="9" key="1">
    <citation type="journal article" date="2019" name="Int. J. Syst. Evol. Microbiol.">
        <title>The Global Catalogue of Microorganisms (GCM) 10K type strain sequencing project: providing services to taxonomists for standard genome sequencing and annotation.</title>
        <authorList>
            <consortium name="The Broad Institute Genomics Platform"/>
            <consortium name="The Broad Institute Genome Sequencing Center for Infectious Disease"/>
            <person name="Wu L."/>
            <person name="Ma J."/>
        </authorList>
    </citation>
    <scope>NUCLEOTIDE SEQUENCE [LARGE SCALE GENOMIC DNA]</scope>
    <source>
        <strain evidence="9">GH52</strain>
    </source>
</reference>
<dbReference type="InterPro" id="IPR010445">
    <property type="entry name" value="LapA_dom"/>
</dbReference>
<evidence type="ECO:0000313" key="9">
    <source>
        <dbReference type="Proteomes" id="UP001597362"/>
    </source>
</evidence>
<evidence type="ECO:0000256" key="1">
    <source>
        <dbReference type="ARBA" id="ARBA00022475"/>
    </source>
</evidence>
<proteinExistence type="predicted"/>
<dbReference type="Pfam" id="PF06305">
    <property type="entry name" value="LapA_dom"/>
    <property type="match status" value="1"/>
</dbReference>
<evidence type="ECO:0000256" key="6">
    <source>
        <dbReference type="SAM" id="Phobius"/>
    </source>
</evidence>
<evidence type="ECO:0000313" key="8">
    <source>
        <dbReference type="EMBL" id="MFD2114855.1"/>
    </source>
</evidence>
<keyword evidence="9" id="KW-1185">Reference proteome</keyword>
<evidence type="ECO:0000256" key="3">
    <source>
        <dbReference type="ARBA" id="ARBA00022989"/>
    </source>
</evidence>
<name>A0ABW4YGZ9_9BACL</name>
<dbReference type="EMBL" id="JBHUHO010000010">
    <property type="protein sequence ID" value="MFD2114855.1"/>
    <property type="molecule type" value="Genomic_DNA"/>
</dbReference>
<feature type="region of interest" description="Disordered" evidence="5">
    <location>
        <begin position="85"/>
        <end position="140"/>
    </location>
</feature>
<feature type="transmembrane region" description="Helical" evidence="6">
    <location>
        <begin position="41"/>
        <end position="62"/>
    </location>
</feature>
<accession>A0ABW4YGZ9</accession>
<keyword evidence="3 6" id="KW-1133">Transmembrane helix</keyword>
<keyword evidence="2 6" id="KW-0812">Transmembrane</keyword>
<organism evidence="8 9">
    <name type="scientific">Paenibacillus yanchengensis</name>
    <dbReference type="NCBI Taxonomy" id="2035833"/>
    <lineage>
        <taxon>Bacteria</taxon>
        <taxon>Bacillati</taxon>
        <taxon>Bacillota</taxon>
        <taxon>Bacilli</taxon>
        <taxon>Bacillales</taxon>
        <taxon>Paenibacillaceae</taxon>
        <taxon>Paenibacillus</taxon>
    </lineage>
</organism>
<protein>
    <submittedName>
        <fullName evidence="8">Lipopolysaccharide assembly LapA domain-containing protein</fullName>
    </submittedName>
</protein>
<dbReference type="PANTHER" id="PTHR41335">
    <property type="entry name" value="MEMBRANE PROTEIN-RELATED"/>
    <property type="match status" value="1"/>
</dbReference>
<keyword evidence="1" id="KW-1003">Cell membrane</keyword>
<keyword evidence="4 6" id="KW-0472">Membrane</keyword>
<dbReference type="RefSeq" id="WP_377769880.1">
    <property type="nucleotide sequence ID" value="NZ_JBHUHO010000010.1"/>
</dbReference>
<sequence length="140" mass="15361">MKGQSILIAAFAFALIIAIFAVINVEPVQVNFLFAKTSTPLILVILASTFLGGLTVGAFGLVRQYRLQKQLKQLEQQVADMQAGVWQPDGNGVEEQSQHPLLENESEALNNVDMLEQTDEDSRADAGLTTNNSERTQEKD</sequence>
<dbReference type="PANTHER" id="PTHR41335:SF1">
    <property type="entry name" value="MEMBRANE PROTEIN"/>
    <property type="match status" value="1"/>
</dbReference>
<evidence type="ECO:0000256" key="5">
    <source>
        <dbReference type="SAM" id="MobiDB-lite"/>
    </source>
</evidence>
<feature type="domain" description="Lipopolysaccharide assembly protein A" evidence="7">
    <location>
        <begin position="24"/>
        <end position="83"/>
    </location>
</feature>
<evidence type="ECO:0000259" key="7">
    <source>
        <dbReference type="Pfam" id="PF06305"/>
    </source>
</evidence>
<evidence type="ECO:0000256" key="2">
    <source>
        <dbReference type="ARBA" id="ARBA00022692"/>
    </source>
</evidence>
<dbReference type="Proteomes" id="UP001597362">
    <property type="component" value="Unassembled WGS sequence"/>
</dbReference>
<evidence type="ECO:0000256" key="4">
    <source>
        <dbReference type="ARBA" id="ARBA00023136"/>
    </source>
</evidence>
<comment type="caution">
    <text evidence="8">The sequence shown here is derived from an EMBL/GenBank/DDBJ whole genome shotgun (WGS) entry which is preliminary data.</text>
</comment>
<gene>
    <name evidence="8" type="ORF">ACFSJH_03755</name>
</gene>